<name>A0A921NT35_9RHOB</name>
<feature type="transmembrane region" description="Helical" evidence="2">
    <location>
        <begin position="57"/>
        <end position="76"/>
    </location>
</feature>
<gene>
    <name evidence="3" type="ORF">PMES_02719</name>
</gene>
<reference evidence="3" key="1">
    <citation type="submission" date="2013-03" db="EMBL/GenBank/DDBJ databases">
        <title>Genome Sequence of the Profundibacterium mesophilum strain KAUST100406-0324T from Red Sea, a novel genus in the family Rhodobacteraceae.</title>
        <authorList>
            <person name="Essack M."/>
            <person name="Alam I."/>
            <person name="Lafi F."/>
            <person name="Alawi W."/>
            <person name="Kamanu F."/>
            <person name="Al-Suwailem A."/>
            <person name="Lee O.O."/>
            <person name="Xu Y."/>
            <person name="Bajic V."/>
            <person name="Qian P.-Y."/>
            <person name="Archer J."/>
        </authorList>
    </citation>
    <scope>NUCLEOTIDE SEQUENCE</scope>
    <source>
        <strain evidence="3">KAUST100406-0324</strain>
    </source>
</reference>
<organism evidence="3 4">
    <name type="scientific">Profundibacterium mesophilum KAUST100406-0324</name>
    <dbReference type="NCBI Taxonomy" id="1037889"/>
    <lineage>
        <taxon>Bacteria</taxon>
        <taxon>Pseudomonadati</taxon>
        <taxon>Pseudomonadota</taxon>
        <taxon>Alphaproteobacteria</taxon>
        <taxon>Rhodobacterales</taxon>
        <taxon>Roseobacteraceae</taxon>
        <taxon>Profundibacterium</taxon>
    </lineage>
</organism>
<feature type="compositionally biased region" description="Gly residues" evidence="1">
    <location>
        <begin position="86"/>
        <end position="113"/>
    </location>
</feature>
<protein>
    <submittedName>
        <fullName evidence="3">Uncharacterized protein</fullName>
    </submittedName>
</protein>
<feature type="region of interest" description="Disordered" evidence="1">
    <location>
        <begin position="82"/>
        <end position="134"/>
    </location>
</feature>
<proteinExistence type="predicted"/>
<dbReference type="EMBL" id="APKE01000033">
    <property type="protein sequence ID" value="KAF0675010.1"/>
    <property type="molecule type" value="Genomic_DNA"/>
</dbReference>
<evidence type="ECO:0000256" key="2">
    <source>
        <dbReference type="SAM" id="Phobius"/>
    </source>
</evidence>
<dbReference type="AlphaFoldDB" id="A0A921NT35"/>
<evidence type="ECO:0000313" key="3">
    <source>
        <dbReference type="EMBL" id="KAF0675010.1"/>
    </source>
</evidence>
<feature type="transmembrane region" description="Helical" evidence="2">
    <location>
        <begin position="27"/>
        <end position="45"/>
    </location>
</feature>
<keyword evidence="2" id="KW-0472">Membrane</keyword>
<sequence>MSGPRSEPPFLERQTYRRRRLMDAARLLPIVGAIFFALPLLWAGGTAQSGAASTAQGGLYVFIIWGGLILCAVLMARPLARSDAPGRGGGASGAGGIRGRSAGGEAGEHGTGTAGMVDAGPARAAAGGETAKPS</sequence>
<comment type="caution">
    <text evidence="3">The sequence shown here is derived from an EMBL/GenBank/DDBJ whole genome shotgun (WGS) entry which is preliminary data.</text>
</comment>
<dbReference type="RefSeq" id="WP_159966234.1">
    <property type="nucleotide sequence ID" value="NZ_APKE01000033.1"/>
</dbReference>
<keyword evidence="2" id="KW-0812">Transmembrane</keyword>
<keyword evidence="2" id="KW-1133">Transmembrane helix</keyword>
<accession>A0A921NT35</accession>
<dbReference type="Proteomes" id="UP000698242">
    <property type="component" value="Unassembled WGS sequence"/>
</dbReference>
<evidence type="ECO:0000256" key="1">
    <source>
        <dbReference type="SAM" id="MobiDB-lite"/>
    </source>
</evidence>
<evidence type="ECO:0000313" key="4">
    <source>
        <dbReference type="Proteomes" id="UP000698242"/>
    </source>
</evidence>
<keyword evidence="4" id="KW-1185">Reference proteome</keyword>